<gene>
    <name evidence="1" type="ORF">POCULU_LOCUS4323</name>
</gene>
<dbReference type="Proteomes" id="UP000789572">
    <property type="component" value="Unassembled WGS sequence"/>
</dbReference>
<dbReference type="AlphaFoldDB" id="A0A9N9AL13"/>
<keyword evidence="2" id="KW-1185">Reference proteome</keyword>
<sequence length="104" mass="11760">MPNNGSKEFVAFTGMKKQESRLIARLTNNDGAQEAMLRKNRRATVRREGRRHNQARLDSNCHHLALKTILEVSSPLGRSVIPALPVDPYHKEAIRHLAAMAFDM</sequence>
<evidence type="ECO:0000313" key="1">
    <source>
        <dbReference type="EMBL" id="CAG8536586.1"/>
    </source>
</evidence>
<dbReference type="EMBL" id="CAJVPJ010000552">
    <property type="protein sequence ID" value="CAG8536586.1"/>
    <property type="molecule type" value="Genomic_DNA"/>
</dbReference>
<proteinExistence type="predicted"/>
<comment type="caution">
    <text evidence="1">The sequence shown here is derived from an EMBL/GenBank/DDBJ whole genome shotgun (WGS) entry which is preliminary data.</text>
</comment>
<protein>
    <submittedName>
        <fullName evidence="1">10026_t:CDS:1</fullName>
    </submittedName>
</protein>
<reference evidence="1" key="1">
    <citation type="submission" date="2021-06" db="EMBL/GenBank/DDBJ databases">
        <authorList>
            <person name="Kallberg Y."/>
            <person name="Tangrot J."/>
            <person name="Rosling A."/>
        </authorList>
    </citation>
    <scope>NUCLEOTIDE SEQUENCE</scope>
    <source>
        <strain evidence="1">IA702</strain>
    </source>
</reference>
<organism evidence="1 2">
    <name type="scientific">Paraglomus occultum</name>
    <dbReference type="NCBI Taxonomy" id="144539"/>
    <lineage>
        <taxon>Eukaryota</taxon>
        <taxon>Fungi</taxon>
        <taxon>Fungi incertae sedis</taxon>
        <taxon>Mucoromycota</taxon>
        <taxon>Glomeromycotina</taxon>
        <taxon>Glomeromycetes</taxon>
        <taxon>Paraglomerales</taxon>
        <taxon>Paraglomeraceae</taxon>
        <taxon>Paraglomus</taxon>
    </lineage>
</organism>
<name>A0A9N9AL13_9GLOM</name>
<evidence type="ECO:0000313" key="2">
    <source>
        <dbReference type="Proteomes" id="UP000789572"/>
    </source>
</evidence>
<accession>A0A9N9AL13</accession>